<dbReference type="EMBL" id="HBIP01017601">
    <property type="protein sequence ID" value="CAE0495298.1"/>
    <property type="molecule type" value="Transcribed_RNA"/>
</dbReference>
<protein>
    <submittedName>
        <fullName evidence="1">Uncharacterized protein</fullName>
    </submittedName>
</protein>
<accession>A0A7S3VMP5</accession>
<dbReference type="AlphaFoldDB" id="A0A7S3VMP5"/>
<organism evidence="1">
    <name type="scientific">Dunaliella tertiolecta</name>
    <name type="common">Green alga</name>
    <dbReference type="NCBI Taxonomy" id="3047"/>
    <lineage>
        <taxon>Eukaryota</taxon>
        <taxon>Viridiplantae</taxon>
        <taxon>Chlorophyta</taxon>
        <taxon>core chlorophytes</taxon>
        <taxon>Chlorophyceae</taxon>
        <taxon>CS clade</taxon>
        <taxon>Chlamydomonadales</taxon>
        <taxon>Dunaliellaceae</taxon>
        <taxon>Dunaliella</taxon>
    </lineage>
</organism>
<evidence type="ECO:0000313" key="1">
    <source>
        <dbReference type="EMBL" id="CAE0495298.1"/>
    </source>
</evidence>
<sequence length="139" mass="14965">MDCVMRCAFGQVCDGVCDRAKAGNTVPGVAAAGASPERALEKQAGPGEDLQLLPWVHQREVRTKDYQQRPAAWQCNVQLLVKQGRSAAEVLLKGHRNGKPEAQLCSAQLLMKQGKSAMQVLQKGFCNGKPAARSALHSL</sequence>
<proteinExistence type="predicted"/>
<reference evidence="1" key="1">
    <citation type="submission" date="2021-01" db="EMBL/GenBank/DDBJ databases">
        <authorList>
            <person name="Corre E."/>
            <person name="Pelletier E."/>
            <person name="Niang G."/>
            <person name="Scheremetjew M."/>
            <person name="Finn R."/>
            <person name="Kale V."/>
            <person name="Holt S."/>
            <person name="Cochrane G."/>
            <person name="Meng A."/>
            <person name="Brown T."/>
            <person name="Cohen L."/>
        </authorList>
    </citation>
    <scope>NUCLEOTIDE SEQUENCE</scope>
    <source>
        <strain evidence="1">CCMP1320</strain>
    </source>
</reference>
<gene>
    <name evidence="1" type="ORF">DTER00134_LOCUS10371</name>
</gene>
<name>A0A7S3VMP5_DUNTE</name>